<dbReference type="AlphaFoldDB" id="A0AAD9L0Q0"/>
<evidence type="ECO:0000313" key="2">
    <source>
        <dbReference type="Proteomes" id="UP001209878"/>
    </source>
</evidence>
<keyword evidence="2" id="KW-1185">Reference proteome</keyword>
<proteinExistence type="predicted"/>
<accession>A0AAD9L0Q0</accession>
<protein>
    <submittedName>
        <fullName evidence="1">Uncharacterized protein</fullName>
    </submittedName>
</protein>
<evidence type="ECO:0000313" key="1">
    <source>
        <dbReference type="EMBL" id="KAK2180830.1"/>
    </source>
</evidence>
<dbReference type="Proteomes" id="UP001209878">
    <property type="component" value="Unassembled WGS sequence"/>
</dbReference>
<name>A0AAD9L0Q0_RIDPI</name>
<comment type="caution">
    <text evidence="1">The sequence shown here is derived from an EMBL/GenBank/DDBJ whole genome shotgun (WGS) entry which is preliminary data.</text>
</comment>
<dbReference type="EMBL" id="JAODUO010000424">
    <property type="protein sequence ID" value="KAK2180830.1"/>
    <property type="molecule type" value="Genomic_DNA"/>
</dbReference>
<reference evidence="1" key="1">
    <citation type="journal article" date="2023" name="Mol. Biol. Evol.">
        <title>Third-Generation Sequencing Reveals the Adaptive Role of the Epigenome in Three Deep-Sea Polychaetes.</title>
        <authorList>
            <person name="Perez M."/>
            <person name="Aroh O."/>
            <person name="Sun Y."/>
            <person name="Lan Y."/>
            <person name="Juniper S.K."/>
            <person name="Young C.R."/>
            <person name="Angers B."/>
            <person name="Qian P.Y."/>
        </authorList>
    </citation>
    <scope>NUCLEOTIDE SEQUENCE</scope>
    <source>
        <strain evidence="1">R07B-5</strain>
    </source>
</reference>
<organism evidence="1 2">
    <name type="scientific">Ridgeia piscesae</name>
    <name type="common">Tubeworm</name>
    <dbReference type="NCBI Taxonomy" id="27915"/>
    <lineage>
        <taxon>Eukaryota</taxon>
        <taxon>Metazoa</taxon>
        <taxon>Spiralia</taxon>
        <taxon>Lophotrochozoa</taxon>
        <taxon>Annelida</taxon>
        <taxon>Polychaeta</taxon>
        <taxon>Sedentaria</taxon>
        <taxon>Canalipalpata</taxon>
        <taxon>Sabellida</taxon>
        <taxon>Siboglinidae</taxon>
        <taxon>Ridgeia</taxon>
    </lineage>
</organism>
<sequence length="164" mass="18117">MCRQESYVRPLPLEPMCHYVWKLRTLQRSLSQQSTCSQLPFDPLLRSLLLHMQPRRCLLPLLWNEPVFRGWVDVAAERLTVRGTTVGSRPFATDAEATSTADMDVPFATGDAPGTDATTTVTAIVVSTSATTAVVVDKQISRVLSLVCLIVIEDKRNNRTSADG</sequence>
<gene>
    <name evidence="1" type="ORF">NP493_423g00000</name>
</gene>